<proteinExistence type="predicted"/>
<dbReference type="EMBL" id="GGEC01029793">
    <property type="protein sequence ID" value="MBX10277.1"/>
    <property type="molecule type" value="Transcribed_RNA"/>
</dbReference>
<organism evidence="1">
    <name type="scientific">Rhizophora mucronata</name>
    <name type="common">Asiatic mangrove</name>
    <dbReference type="NCBI Taxonomy" id="61149"/>
    <lineage>
        <taxon>Eukaryota</taxon>
        <taxon>Viridiplantae</taxon>
        <taxon>Streptophyta</taxon>
        <taxon>Embryophyta</taxon>
        <taxon>Tracheophyta</taxon>
        <taxon>Spermatophyta</taxon>
        <taxon>Magnoliopsida</taxon>
        <taxon>eudicotyledons</taxon>
        <taxon>Gunneridae</taxon>
        <taxon>Pentapetalae</taxon>
        <taxon>rosids</taxon>
        <taxon>fabids</taxon>
        <taxon>Malpighiales</taxon>
        <taxon>Rhizophoraceae</taxon>
        <taxon>Rhizophora</taxon>
    </lineage>
</organism>
<evidence type="ECO:0000313" key="1">
    <source>
        <dbReference type="EMBL" id="MBX10277.1"/>
    </source>
</evidence>
<reference evidence="1" key="1">
    <citation type="submission" date="2018-02" db="EMBL/GenBank/DDBJ databases">
        <title>Rhizophora mucronata_Transcriptome.</title>
        <authorList>
            <person name="Meera S.P."/>
            <person name="Sreeshan A."/>
            <person name="Augustine A."/>
        </authorList>
    </citation>
    <scope>NUCLEOTIDE SEQUENCE</scope>
    <source>
        <tissue evidence="1">Leaf</tissue>
    </source>
</reference>
<protein>
    <submittedName>
        <fullName evidence="1">Ribulose-1 5 bisphosphate carboxylase/oxygenase large subunit N-methyltransferaseic isoform X3</fullName>
    </submittedName>
</protein>
<dbReference type="GO" id="GO:0032259">
    <property type="term" value="P:methylation"/>
    <property type="evidence" value="ECO:0007669"/>
    <property type="project" value="UniProtKB-KW"/>
</dbReference>
<dbReference type="AlphaFoldDB" id="A0A2P2KX67"/>
<accession>A0A2P2KX67</accession>
<keyword evidence="1" id="KW-0808">Transferase</keyword>
<keyword evidence="1" id="KW-0489">Methyltransferase</keyword>
<sequence length="54" mass="5993">MGPLHQLPSSVARHAQHSKLFCVFLTLINSSSTLINSSLRSYNKSVHNEKQSVV</sequence>
<name>A0A2P2KX67_RHIMU</name>
<dbReference type="GO" id="GO:0008168">
    <property type="term" value="F:methyltransferase activity"/>
    <property type="evidence" value="ECO:0007669"/>
    <property type="project" value="UniProtKB-KW"/>
</dbReference>